<feature type="domain" description="Yip1" evidence="6">
    <location>
        <begin position="44"/>
        <end position="211"/>
    </location>
</feature>
<proteinExistence type="predicted"/>
<keyword evidence="4 5" id="KW-0472">Membrane</keyword>
<accession>A0ABS7CID8</accession>
<feature type="transmembrane region" description="Helical" evidence="5">
    <location>
        <begin position="131"/>
        <end position="151"/>
    </location>
</feature>
<name>A0ABS7CID8_9BACL</name>
<feature type="transmembrane region" description="Helical" evidence="5">
    <location>
        <begin position="163"/>
        <end position="183"/>
    </location>
</feature>
<evidence type="ECO:0000256" key="4">
    <source>
        <dbReference type="ARBA" id="ARBA00023136"/>
    </source>
</evidence>
<evidence type="ECO:0000256" key="5">
    <source>
        <dbReference type="SAM" id="Phobius"/>
    </source>
</evidence>
<keyword evidence="8" id="KW-1185">Reference proteome</keyword>
<feature type="transmembrane region" description="Helical" evidence="5">
    <location>
        <begin position="195"/>
        <end position="218"/>
    </location>
</feature>
<feature type="transmembrane region" description="Helical" evidence="5">
    <location>
        <begin position="100"/>
        <end position="119"/>
    </location>
</feature>
<organism evidence="7 8">
    <name type="scientific">Paenibacillus sepulcri</name>
    <dbReference type="NCBI Taxonomy" id="359917"/>
    <lineage>
        <taxon>Bacteria</taxon>
        <taxon>Bacillati</taxon>
        <taxon>Bacillota</taxon>
        <taxon>Bacilli</taxon>
        <taxon>Bacillales</taxon>
        <taxon>Paenibacillaceae</taxon>
        <taxon>Paenibacillus</taxon>
    </lineage>
</organism>
<evidence type="ECO:0000256" key="1">
    <source>
        <dbReference type="ARBA" id="ARBA00004141"/>
    </source>
</evidence>
<keyword evidence="2 5" id="KW-0812">Transmembrane</keyword>
<gene>
    <name evidence="7" type="ORF">K0U00_42235</name>
</gene>
<dbReference type="Pfam" id="PF04893">
    <property type="entry name" value="Yip1"/>
    <property type="match status" value="1"/>
</dbReference>
<evidence type="ECO:0000256" key="3">
    <source>
        <dbReference type="ARBA" id="ARBA00022989"/>
    </source>
</evidence>
<evidence type="ECO:0000256" key="2">
    <source>
        <dbReference type="ARBA" id="ARBA00022692"/>
    </source>
</evidence>
<keyword evidence="3 5" id="KW-1133">Transmembrane helix</keyword>
<comment type="subcellular location">
    <subcellularLocation>
        <location evidence="1">Membrane</location>
        <topology evidence="1">Multi-pass membrane protein</topology>
    </subcellularLocation>
</comment>
<evidence type="ECO:0000313" key="8">
    <source>
        <dbReference type="Proteomes" id="UP001519887"/>
    </source>
</evidence>
<dbReference type="InterPro" id="IPR006977">
    <property type="entry name" value="Yip1_dom"/>
</dbReference>
<feature type="transmembrane region" description="Helical" evidence="5">
    <location>
        <begin position="62"/>
        <end position="80"/>
    </location>
</feature>
<dbReference type="Proteomes" id="UP001519887">
    <property type="component" value="Unassembled WGS sequence"/>
</dbReference>
<protein>
    <submittedName>
        <fullName evidence="7">YIP1 family protein</fullName>
    </submittedName>
</protein>
<feature type="non-terminal residue" evidence="7">
    <location>
        <position position="1"/>
    </location>
</feature>
<comment type="caution">
    <text evidence="7">The sequence shown here is derived from an EMBL/GenBank/DDBJ whole genome shotgun (WGS) entry which is preliminary data.</text>
</comment>
<dbReference type="EMBL" id="JAHZIK010002403">
    <property type="protein sequence ID" value="MBW7460705.1"/>
    <property type="molecule type" value="Genomic_DNA"/>
</dbReference>
<evidence type="ECO:0000259" key="6">
    <source>
        <dbReference type="Pfam" id="PF04893"/>
    </source>
</evidence>
<reference evidence="7 8" key="1">
    <citation type="submission" date="2021-07" db="EMBL/GenBank/DDBJ databases">
        <title>Paenibacillus radiodurans sp. nov., isolated from the southeastern edge of Tengger Desert.</title>
        <authorList>
            <person name="Zhang G."/>
        </authorList>
    </citation>
    <scope>NUCLEOTIDE SEQUENCE [LARGE SCALE GENOMIC DNA]</scope>
    <source>
        <strain evidence="7 8">CCM 7311</strain>
    </source>
</reference>
<evidence type="ECO:0000313" key="7">
    <source>
        <dbReference type="EMBL" id="MBW7460705.1"/>
    </source>
</evidence>
<sequence length="236" mass="27372">IILIGFLLMVGLEKWPVTRRLRAKWRSRERSRNPLITHFKHAFYILRHPVDGFTAIRYEGKGTYWSAAILIAGTYSALLIREYVTSFSFQLTAFVNVYTVFTQFFIVWITWVIANYLVSSIYRGEGRFRDIFIGSAYALVPYILIGIPLAFLSNAMTLSESSIYHFISQGLVIWIGLLMFWNTQWIHNYSVGETLINIFLTLVTMIVIGILLFITLGLTSDFISFLYEIYQEVSLR</sequence>